<dbReference type="InterPro" id="IPR042185">
    <property type="entry name" value="Serpin_sf_2"/>
</dbReference>
<reference evidence="4 5" key="1">
    <citation type="submission" date="2024-04" db="EMBL/GenBank/DDBJ databases">
        <title>Tritrichomonas musculus Genome.</title>
        <authorList>
            <person name="Alves-Ferreira E."/>
            <person name="Grigg M."/>
            <person name="Lorenzi H."/>
            <person name="Galac M."/>
        </authorList>
    </citation>
    <scope>NUCLEOTIDE SEQUENCE [LARGE SCALE GENOMIC DNA]</scope>
    <source>
        <strain evidence="4 5">EAF2021</strain>
    </source>
</reference>
<dbReference type="PANTHER" id="PTHR11461">
    <property type="entry name" value="SERINE PROTEASE INHIBITOR, SERPIN"/>
    <property type="match status" value="1"/>
</dbReference>
<dbReference type="Gene3D" id="3.30.497.10">
    <property type="entry name" value="Antithrombin, subunit I, domain 2"/>
    <property type="match status" value="1"/>
</dbReference>
<dbReference type="Proteomes" id="UP001470230">
    <property type="component" value="Unassembled WGS sequence"/>
</dbReference>
<evidence type="ECO:0000259" key="3">
    <source>
        <dbReference type="SMART" id="SM00093"/>
    </source>
</evidence>
<comment type="similarity">
    <text evidence="1 2">Belongs to the serpin family.</text>
</comment>
<sequence length="237" mass="26958">MIFNLVNPSDLPTDTTILLLNAIYFKSDWKKKFSIGSDSKIPKIKNFTLINGTKIHVNMLESNNRNLPYSENDKFQVVSIPYTHDQYDFVIILPKNKTQEGYNDLKKLTFQRLNDDLLKQMKIQKVNVRLPKFSFETKTLLKEIFISLGMEKTFSNQSDCSDPAVKYYVDSIIQKAKIVLDENGTEAAAATAMTVNCLSIEIDPTPSVNADHVFAYLLRNSKTGVILFEGFVKNPSE</sequence>
<dbReference type="EMBL" id="JAPFFF010000010">
    <property type="protein sequence ID" value="KAK8881402.1"/>
    <property type="molecule type" value="Genomic_DNA"/>
</dbReference>
<keyword evidence="5" id="KW-1185">Reference proteome</keyword>
<accession>A0ABR2JT65</accession>
<comment type="caution">
    <text evidence="4">The sequence shown here is derived from an EMBL/GenBank/DDBJ whole genome shotgun (WGS) entry which is preliminary data.</text>
</comment>
<dbReference type="InterPro" id="IPR000215">
    <property type="entry name" value="Serpin_fam"/>
</dbReference>
<evidence type="ECO:0000313" key="5">
    <source>
        <dbReference type="Proteomes" id="UP001470230"/>
    </source>
</evidence>
<dbReference type="InterPro" id="IPR042178">
    <property type="entry name" value="Serpin_sf_1"/>
</dbReference>
<dbReference type="SMART" id="SM00093">
    <property type="entry name" value="SERPIN"/>
    <property type="match status" value="1"/>
</dbReference>
<feature type="domain" description="Serpin" evidence="3">
    <location>
        <begin position="1"/>
        <end position="235"/>
    </location>
</feature>
<gene>
    <name evidence="4" type="ORF">M9Y10_004138</name>
</gene>
<evidence type="ECO:0000256" key="2">
    <source>
        <dbReference type="RuleBase" id="RU000411"/>
    </source>
</evidence>
<dbReference type="InterPro" id="IPR036186">
    <property type="entry name" value="Serpin_sf"/>
</dbReference>
<evidence type="ECO:0000256" key="1">
    <source>
        <dbReference type="ARBA" id="ARBA00009500"/>
    </source>
</evidence>
<organism evidence="4 5">
    <name type="scientific">Tritrichomonas musculus</name>
    <dbReference type="NCBI Taxonomy" id="1915356"/>
    <lineage>
        <taxon>Eukaryota</taxon>
        <taxon>Metamonada</taxon>
        <taxon>Parabasalia</taxon>
        <taxon>Tritrichomonadida</taxon>
        <taxon>Tritrichomonadidae</taxon>
        <taxon>Tritrichomonas</taxon>
    </lineage>
</organism>
<dbReference type="Pfam" id="PF00079">
    <property type="entry name" value="Serpin"/>
    <property type="match status" value="1"/>
</dbReference>
<name>A0ABR2JT65_9EUKA</name>
<dbReference type="Gene3D" id="2.30.39.10">
    <property type="entry name" value="Alpha-1-antitrypsin, domain 1"/>
    <property type="match status" value="1"/>
</dbReference>
<dbReference type="SUPFAM" id="SSF56574">
    <property type="entry name" value="Serpins"/>
    <property type="match status" value="1"/>
</dbReference>
<dbReference type="CDD" id="cd00172">
    <property type="entry name" value="serpin"/>
    <property type="match status" value="1"/>
</dbReference>
<protein>
    <recommendedName>
        <fullName evidence="3">Serpin domain-containing protein</fullName>
    </recommendedName>
</protein>
<dbReference type="PANTHER" id="PTHR11461:SF211">
    <property type="entry name" value="GH10112P-RELATED"/>
    <property type="match status" value="1"/>
</dbReference>
<evidence type="ECO:0000313" key="4">
    <source>
        <dbReference type="EMBL" id="KAK8881402.1"/>
    </source>
</evidence>
<dbReference type="InterPro" id="IPR023796">
    <property type="entry name" value="Serpin_dom"/>
</dbReference>
<proteinExistence type="inferred from homology"/>